<evidence type="ECO:0000313" key="2">
    <source>
        <dbReference type="EMBL" id="CAK8996307.1"/>
    </source>
</evidence>
<sequence length="185" mass="20962">MVWRFEDSGDLEEDEPPPDLTSPSAASRPSRQDEDSDAYSDDFAYDDWETEDQETETSQEENAPRHEDDGDRAGESERPADPHDAEDADEDDAYSDDFDANDQETEDPGPEIDHEETRHEDSAVTDEESRMNEESPRGPSVGPAQDAEVRADEEDLDETYSDLFEADPDTEDRRKWSCADFLESS</sequence>
<feature type="compositionally biased region" description="Basic and acidic residues" evidence="1">
    <location>
        <begin position="62"/>
        <end position="85"/>
    </location>
</feature>
<reference evidence="2 3" key="1">
    <citation type="submission" date="2024-02" db="EMBL/GenBank/DDBJ databases">
        <authorList>
            <person name="Chen Y."/>
            <person name="Shah S."/>
            <person name="Dougan E. K."/>
            <person name="Thang M."/>
            <person name="Chan C."/>
        </authorList>
    </citation>
    <scope>NUCLEOTIDE SEQUENCE [LARGE SCALE GENOMIC DNA]</scope>
</reference>
<organism evidence="2 3">
    <name type="scientific">Durusdinium trenchii</name>
    <dbReference type="NCBI Taxonomy" id="1381693"/>
    <lineage>
        <taxon>Eukaryota</taxon>
        <taxon>Sar</taxon>
        <taxon>Alveolata</taxon>
        <taxon>Dinophyceae</taxon>
        <taxon>Suessiales</taxon>
        <taxon>Symbiodiniaceae</taxon>
        <taxon>Durusdinium</taxon>
    </lineage>
</organism>
<name>A0ABP0I413_9DINO</name>
<feature type="compositionally biased region" description="Basic and acidic residues" evidence="1">
    <location>
        <begin position="111"/>
        <end position="136"/>
    </location>
</feature>
<feature type="region of interest" description="Disordered" evidence="1">
    <location>
        <begin position="1"/>
        <end position="185"/>
    </location>
</feature>
<feature type="compositionally biased region" description="Acidic residues" evidence="1">
    <location>
        <begin position="151"/>
        <end position="170"/>
    </location>
</feature>
<evidence type="ECO:0000313" key="3">
    <source>
        <dbReference type="Proteomes" id="UP001642464"/>
    </source>
</evidence>
<comment type="caution">
    <text evidence="2">The sequence shown here is derived from an EMBL/GenBank/DDBJ whole genome shotgun (WGS) entry which is preliminary data.</text>
</comment>
<accession>A0ABP0I413</accession>
<dbReference type="EMBL" id="CAXAMM010002481">
    <property type="protein sequence ID" value="CAK8996307.1"/>
    <property type="molecule type" value="Genomic_DNA"/>
</dbReference>
<proteinExistence type="predicted"/>
<dbReference type="Proteomes" id="UP001642464">
    <property type="component" value="Unassembled WGS sequence"/>
</dbReference>
<gene>
    <name evidence="2" type="ORF">SCF082_LOCUS4728</name>
</gene>
<feature type="compositionally biased region" description="Acidic residues" evidence="1">
    <location>
        <begin position="8"/>
        <end position="17"/>
    </location>
</feature>
<evidence type="ECO:0000256" key="1">
    <source>
        <dbReference type="SAM" id="MobiDB-lite"/>
    </source>
</evidence>
<feature type="compositionally biased region" description="Acidic residues" evidence="1">
    <location>
        <begin position="34"/>
        <end position="59"/>
    </location>
</feature>
<keyword evidence="3" id="KW-1185">Reference proteome</keyword>
<feature type="compositionally biased region" description="Acidic residues" evidence="1">
    <location>
        <begin position="86"/>
        <end position="110"/>
    </location>
</feature>
<protein>
    <submittedName>
        <fullName evidence="2">Uncharacterized protein</fullName>
    </submittedName>
</protein>